<organism evidence="2 3">
    <name type="scientific">Potamilus streckersoni</name>
    <dbReference type="NCBI Taxonomy" id="2493646"/>
    <lineage>
        <taxon>Eukaryota</taxon>
        <taxon>Metazoa</taxon>
        <taxon>Spiralia</taxon>
        <taxon>Lophotrochozoa</taxon>
        <taxon>Mollusca</taxon>
        <taxon>Bivalvia</taxon>
        <taxon>Autobranchia</taxon>
        <taxon>Heteroconchia</taxon>
        <taxon>Palaeoheterodonta</taxon>
        <taxon>Unionida</taxon>
        <taxon>Unionoidea</taxon>
        <taxon>Unionidae</taxon>
        <taxon>Ambleminae</taxon>
        <taxon>Lampsilini</taxon>
        <taxon>Potamilus</taxon>
    </lineage>
</organism>
<sequence length="127" mass="14731">MHGSQMLRILLSLTFMSHLYKELSCESIFHKTEDGLEQKIAEKHLPEITGYMEQERLKQQRPFHEVLNRARPYIHTLGHYLYTIYTPPLHEKVKPLMQLVTQWVSLSSNDLPHGHSASLNPGSLTIV</sequence>
<gene>
    <name evidence="2" type="ORF">CHS0354_025496</name>
</gene>
<dbReference type="AlphaFoldDB" id="A0AAE0T5Y6"/>
<keyword evidence="1" id="KW-0732">Signal</keyword>
<evidence type="ECO:0000256" key="1">
    <source>
        <dbReference type="SAM" id="SignalP"/>
    </source>
</evidence>
<evidence type="ECO:0000313" key="3">
    <source>
        <dbReference type="Proteomes" id="UP001195483"/>
    </source>
</evidence>
<proteinExistence type="predicted"/>
<name>A0AAE0T5Y6_9BIVA</name>
<dbReference type="EMBL" id="JAEAOA010001519">
    <property type="protein sequence ID" value="KAK3603964.1"/>
    <property type="molecule type" value="Genomic_DNA"/>
</dbReference>
<comment type="caution">
    <text evidence="2">The sequence shown here is derived from an EMBL/GenBank/DDBJ whole genome shotgun (WGS) entry which is preliminary data.</text>
</comment>
<accession>A0AAE0T5Y6</accession>
<evidence type="ECO:0000313" key="2">
    <source>
        <dbReference type="EMBL" id="KAK3603964.1"/>
    </source>
</evidence>
<feature type="signal peptide" evidence="1">
    <location>
        <begin position="1"/>
        <end position="25"/>
    </location>
</feature>
<protein>
    <submittedName>
        <fullName evidence="2">Uncharacterized protein</fullName>
    </submittedName>
</protein>
<reference evidence="2" key="3">
    <citation type="submission" date="2023-05" db="EMBL/GenBank/DDBJ databases">
        <authorList>
            <person name="Smith C.H."/>
        </authorList>
    </citation>
    <scope>NUCLEOTIDE SEQUENCE</scope>
    <source>
        <strain evidence="2">CHS0354</strain>
        <tissue evidence="2">Mantle</tissue>
    </source>
</reference>
<reference evidence="2" key="2">
    <citation type="journal article" date="2021" name="Genome Biol. Evol.">
        <title>Developing a high-quality reference genome for a parasitic bivalve with doubly uniparental inheritance (Bivalvia: Unionida).</title>
        <authorList>
            <person name="Smith C.H."/>
        </authorList>
    </citation>
    <scope>NUCLEOTIDE SEQUENCE</scope>
    <source>
        <strain evidence="2">CHS0354</strain>
        <tissue evidence="2">Mantle</tissue>
    </source>
</reference>
<reference evidence="2" key="1">
    <citation type="journal article" date="2021" name="Genome Biol. Evol.">
        <title>A High-Quality Reference Genome for a Parasitic Bivalve with Doubly Uniparental Inheritance (Bivalvia: Unionida).</title>
        <authorList>
            <person name="Smith C.H."/>
        </authorList>
    </citation>
    <scope>NUCLEOTIDE SEQUENCE</scope>
    <source>
        <strain evidence="2">CHS0354</strain>
    </source>
</reference>
<feature type="chain" id="PRO_5042149871" evidence="1">
    <location>
        <begin position="26"/>
        <end position="127"/>
    </location>
</feature>
<keyword evidence="3" id="KW-1185">Reference proteome</keyword>
<dbReference type="Proteomes" id="UP001195483">
    <property type="component" value="Unassembled WGS sequence"/>
</dbReference>